<name>A0A0M2KGA8_9GAMM</name>
<dbReference type="PATRIC" id="fig|65700.7.peg.27"/>
<evidence type="ECO:0000313" key="1">
    <source>
        <dbReference type="EMBL" id="KKF37994.1"/>
    </source>
</evidence>
<dbReference type="RefSeq" id="WP_016191797.1">
    <property type="nucleotide sequence ID" value="NZ_CP089932.1"/>
</dbReference>
<proteinExistence type="predicted"/>
<comment type="caution">
    <text evidence="1">The sequence shown here is derived from an EMBL/GenBank/DDBJ whole genome shotgun (WGS) entry which is preliminary data.</text>
</comment>
<dbReference type="EMBL" id="JXNU01000001">
    <property type="protein sequence ID" value="KKF37994.1"/>
    <property type="molecule type" value="Genomic_DNA"/>
</dbReference>
<protein>
    <submittedName>
        <fullName evidence="1">Uncharacterized protein</fullName>
    </submittedName>
</protein>
<dbReference type="Proteomes" id="UP000033924">
    <property type="component" value="Unassembled WGS sequence"/>
</dbReference>
<reference evidence="1 2" key="1">
    <citation type="submission" date="2015-01" db="EMBL/GenBank/DDBJ databases">
        <title>Erwinia tracheiphila.</title>
        <authorList>
            <person name="Shapiro L.R."/>
        </authorList>
    </citation>
    <scope>NUCLEOTIDE SEQUENCE [LARGE SCALE GENOMIC DNA]</scope>
    <source>
        <strain evidence="1 2">BuffGH</strain>
    </source>
</reference>
<dbReference type="STRING" id="65700.SY86_00120"/>
<sequence length="100" mass="10847">MSIDYELKESSSFVNIVADSAAIVGLIENEEETINIFFTKSLPVICVDENGNVGVKALQKQKVAPLSLTMHQANGFLKALRLALEQSPSCNFETKSEGEG</sequence>
<dbReference type="AlphaFoldDB" id="A0A0M2KGA8"/>
<organism evidence="1 2">
    <name type="scientific">Erwinia tracheiphila</name>
    <dbReference type="NCBI Taxonomy" id="65700"/>
    <lineage>
        <taxon>Bacteria</taxon>
        <taxon>Pseudomonadati</taxon>
        <taxon>Pseudomonadota</taxon>
        <taxon>Gammaproteobacteria</taxon>
        <taxon>Enterobacterales</taxon>
        <taxon>Erwiniaceae</taxon>
        <taxon>Erwinia</taxon>
    </lineage>
</organism>
<keyword evidence="2" id="KW-1185">Reference proteome</keyword>
<evidence type="ECO:0000313" key="2">
    <source>
        <dbReference type="Proteomes" id="UP000033924"/>
    </source>
</evidence>
<gene>
    <name evidence="1" type="ORF">SY86_00120</name>
</gene>
<accession>A0A0M2KGA8</accession>